<feature type="transmembrane region" description="Helical" evidence="6">
    <location>
        <begin position="260"/>
        <end position="278"/>
    </location>
</feature>
<dbReference type="SUPFAM" id="SSF103473">
    <property type="entry name" value="MFS general substrate transporter"/>
    <property type="match status" value="1"/>
</dbReference>
<dbReference type="PANTHER" id="PTHR23513">
    <property type="entry name" value="INTEGRAL MEMBRANE EFFLUX PROTEIN-RELATED"/>
    <property type="match status" value="1"/>
</dbReference>
<feature type="transmembrane region" description="Helical" evidence="6">
    <location>
        <begin position="290"/>
        <end position="308"/>
    </location>
</feature>
<evidence type="ECO:0000313" key="8">
    <source>
        <dbReference type="Proteomes" id="UP001604267"/>
    </source>
</evidence>
<dbReference type="EMBL" id="JBICYV010000027">
    <property type="protein sequence ID" value="MFG3016210.1"/>
    <property type="molecule type" value="Genomic_DNA"/>
</dbReference>
<evidence type="ECO:0000256" key="6">
    <source>
        <dbReference type="SAM" id="Phobius"/>
    </source>
</evidence>
<evidence type="ECO:0000256" key="4">
    <source>
        <dbReference type="ARBA" id="ARBA00022989"/>
    </source>
</evidence>
<sequence>MSGTSVRAGVDRTLPGPRTVMVKVPTAVLFVNIALAGNNALVAAVLYRLTGSASNFALILVSNFAIAAVVQLVAGYVVDRLGARRLAVLSEAAACAAIALEAAVSRLDSPVVPLICGAALVSVVQAFYRAAMFTLAPQLAGKERLAALNAKINAAFQAGTLLGTPAGTLLLYLAPVWGFCVLAVSFGAAALILGTLPDLSARGAGGGAAARGRTGVLRELRAQRGLITHILLCSGDYVAVYLFTLIIVPLVDDRFGGSTLTLAVVNSALPAGVMLSGLLPWRSQSPERTLRLVVLSMAVLLAAFLLLIRDVGVAGTVGCVVAVGFAAGSSQTLLMTALQLRSPAHVLGRVASLRLFVASGLAAPTLAGASYLLKDGVGTALAFCAGVEALYLTVLLVLSRRRLLGHRTLAAAPGDTAD</sequence>
<evidence type="ECO:0000256" key="5">
    <source>
        <dbReference type="ARBA" id="ARBA00023136"/>
    </source>
</evidence>
<evidence type="ECO:0000256" key="3">
    <source>
        <dbReference type="ARBA" id="ARBA00022692"/>
    </source>
</evidence>
<dbReference type="InterPro" id="IPR011701">
    <property type="entry name" value="MFS"/>
</dbReference>
<name>A0ABW7BHA3_9ACTN</name>
<organism evidence="7 8">
    <name type="scientific">Streptomyces cinerochromogenes</name>
    <dbReference type="NCBI Taxonomy" id="66422"/>
    <lineage>
        <taxon>Bacteria</taxon>
        <taxon>Bacillati</taxon>
        <taxon>Actinomycetota</taxon>
        <taxon>Actinomycetes</taxon>
        <taxon>Kitasatosporales</taxon>
        <taxon>Streptomycetaceae</taxon>
        <taxon>Streptomyces</taxon>
    </lineage>
</organism>
<dbReference type="Gene3D" id="1.20.1250.20">
    <property type="entry name" value="MFS general substrate transporter like domains"/>
    <property type="match status" value="1"/>
</dbReference>
<feature type="transmembrane region" description="Helical" evidence="6">
    <location>
        <begin position="314"/>
        <end position="334"/>
    </location>
</feature>
<feature type="transmembrane region" description="Helical" evidence="6">
    <location>
        <begin position="111"/>
        <end position="128"/>
    </location>
</feature>
<dbReference type="InterPro" id="IPR036259">
    <property type="entry name" value="MFS_trans_sf"/>
</dbReference>
<keyword evidence="3 6" id="KW-0812">Transmembrane</keyword>
<feature type="transmembrane region" description="Helical" evidence="6">
    <location>
        <begin position="379"/>
        <end position="398"/>
    </location>
</feature>
<feature type="transmembrane region" description="Helical" evidence="6">
    <location>
        <begin position="355"/>
        <end position="373"/>
    </location>
</feature>
<proteinExistence type="predicted"/>
<dbReference type="PANTHER" id="PTHR23513:SF6">
    <property type="entry name" value="MAJOR FACILITATOR SUPERFAMILY ASSOCIATED DOMAIN-CONTAINING PROTEIN"/>
    <property type="match status" value="1"/>
</dbReference>
<feature type="transmembrane region" description="Helical" evidence="6">
    <location>
        <begin position="169"/>
        <end position="193"/>
    </location>
</feature>
<keyword evidence="2" id="KW-1003">Cell membrane</keyword>
<feature type="transmembrane region" description="Helical" evidence="6">
    <location>
        <begin position="226"/>
        <end position="248"/>
    </location>
</feature>
<accession>A0ABW7BHA3</accession>
<protein>
    <submittedName>
        <fullName evidence="7">MFS transporter</fullName>
    </submittedName>
</protein>
<keyword evidence="8" id="KW-1185">Reference proteome</keyword>
<gene>
    <name evidence="7" type="ORF">ACGFZB_38370</name>
</gene>
<dbReference type="Pfam" id="PF07690">
    <property type="entry name" value="MFS_1"/>
    <property type="match status" value="1"/>
</dbReference>
<comment type="subcellular location">
    <subcellularLocation>
        <location evidence="1">Cell membrane</location>
        <topology evidence="1">Multi-pass membrane protein</topology>
    </subcellularLocation>
</comment>
<evidence type="ECO:0000256" key="1">
    <source>
        <dbReference type="ARBA" id="ARBA00004651"/>
    </source>
</evidence>
<evidence type="ECO:0000313" key="7">
    <source>
        <dbReference type="EMBL" id="MFG3016210.1"/>
    </source>
</evidence>
<keyword evidence="4 6" id="KW-1133">Transmembrane helix</keyword>
<feature type="transmembrane region" description="Helical" evidence="6">
    <location>
        <begin position="56"/>
        <end position="78"/>
    </location>
</feature>
<dbReference type="Proteomes" id="UP001604267">
    <property type="component" value="Unassembled WGS sequence"/>
</dbReference>
<keyword evidence="5 6" id="KW-0472">Membrane</keyword>
<comment type="caution">
    <text evidence="7">The sequence shown here is derived from an EMBL/GenBank/DDBJ whole genome shotgun (WGS) entry which is preliminary data.</text>
</comment>
<feature type="transmembrane region" description="Helical" evidence="6">
    <location>
        <begin position="27"/>
        <end position="49"/>
    </location>
</feature>
<reference evidence="7 8" key="1">
    <citation type="submission" date="2024-10" db="EMBL/GenBank/DDBJ databases">
        <title>The Natural Products Discovery Center: Release of the First 8490 Sequenced Strains for Exploring Actinobacteria Biosynthetic Diversity.</title>
        <authorList>
            <person name="Kalkreuter E."/>
            <person name="Kautsar S.A."/>
            <person name="Yang D."/>
            <person name="Bader C.D."/>
            <person name="Teijaro C.N."/>
            <person name="Fluegel L."/>
            <person name="Davis C.M."/>
            <person name="Simpson J.R."/>
            <person name="Lauterbach L."/>
            <person name="Steele A.D."/>
            <person name="Gui C."/>
            <person name="Meng S."/>
            <person name="Li G."/>
            <person name="Viehrig K."/>
            <person name="Ye F."/>
            <person name="Su P."/>
            <person name="Kiefer A.F."/>
            <person name="Nichols A."/>
            <person name="Cepeda A.J."/>
            <person name="Yan W."/>
            <person name="Fan B."/>
            <person name="Jiang Y."/>
            <person name="Adhikari A."/>
            <person name="Zheng C.-J."/>
            <person name="Schuster L."/>
            <person name="Cowan T.M."/>
            <person name="Smanski M.J."/>
            <person name="Chevrette M.G."/>
            <person name="De Carvalho L.P.S."/>
            <person name="Shen B."/>
        </authorList>
    </citation>
    <scope>NUCLEOTIDE SEQUENCE [LARGE SCALE GENOMIC DNA]</scope>
    <source>
        <strain evidence="7 8">NPDC048320</strain>
    </source>
</reference>
<dbReference type="RefSeq" id="WP_392824733.1">
    <property type="nucleotide sequence ID" value="NZ_JBICYV010000027.1"/>
</dbReference>
<evidence type="ECO:0000256" key="2">
    <source>
        <dbReference type="ARBA" id="ARBA00022475"/>
    </source>
</evidence>